<feature type="region of interest" description="Disordered" evidence="2">
    <location>
        <begin position="1"/>
        <end position="85"/>
    </location>
</feature>
<accession>A0A395IRN1</accession>
<dbReference type="AlphaFoldDB" id="A0A395IRN1"/>
<comment type="caution">
    <text evidence="3">The sequence shown here is derived from an EMBL/GenBank/DDBJ whole genome shotgun (WGS) entry which is preliminary data.</text>
</comment>
<evidence type="ECO:0000313" key="3">
    <source>
        <dbReference type="EMBL" id="RAL62960.1"/>
    </source>
</evidence>
<sequence length="607" mass="67380">MLDPKLISNSSGTNDQKHPLLSREYDSHNDFNLRDLSSASASRVTPSPPPEFYRDIRSSATASARTVSPRPISEAGSPSKMKGEGKVRGRRIQFAAPPPPIVGSVVGLGMGVGRAGKMGVSLNGSQSPSLKGSLVRDGGGLAGALKSTGSGMGGSGQIDTLLALERRERALQAELQLLLDAQGEGLLQGFGGGGGNGEERGDSGSSTPTARSLQRDRDGQGGRNRDSPHMRTIPVRQPKKRTIGLRGARKGLLRDMGELVDVKVEEEDLLEEEIKRREMCIEKTKDWKTRIEQVKREIGEFISADAQEAGITESHESAHGKSEEDREIAELRNEEKAVENEIRETEDRLLQMKARRDWLGERIKERINQRECRLSSYRGALREVESEVQFLILNMTAEMAKEWWSKEITSLQARKVEVEKEKEALEEGARYWEDSIGTVMEFEDDLRQKMKSGEVGDVEGLKRQISKMQDVIGKLGETAQVAEKKHWNLLVIAVGAELQAFKQGEEILCNALESLSGQSEEVHDHDNEVDDEHEAWNDTPQEEEAHPDINGKGKGKERERESWKERDRARGDGRACIDRGGDEESDEEKHLKELLVDRGGDMDCEGF</sequence>
<feature type="compositionally biased region" description="Basic and acidic residues" evidence="2">
    <location>
        <begin position="213"/>
        <end position="229"/>
    </location>
</feature>
<name>A0A395IRN1_9HELO</name>
<dbReference type="Proteomes" id="UP000249056">
    <property type="component" value="Unassembled WGS sequence"/>
</dbReference>
<keyword evidence="4" id="KW-1185">Reference proteome</keyword>
<keyword evidence="1" id="KW-0175">Coiled coil</keyword>
<feature type="compositionally biased region" description="Basic and acidic residues" evidence="2">
    <location>
        <begin position="543"/>
        <end position="601"/>
    </location>
</feature>
<feature type="region of interest" description="Disordered" evidence="2">
    <location>
        <begin position="518"/>
        <end position="607"/>
    </location>
</feature>
<evidence type="ECO:0000256" key="1">
    <source>
        <dbReference type="SAM" id="Coils"/>
    </source>
</evidence>
<reference evidence="3 4" key="1">
    <citation type="submission" date="2018-06" db="EMBL/GenBank/DDBJ databases">
        <title>Genome Sequence of the Brown Rot Fungal Pathogen Monilinia fructigena.</title>
        <authorList>
            <person name="Landi L."/>
            <person name="De Miccolis Angelini R.M."/>
            <person name="Pollastro S."/>
            <person name="Abate D."/>
            <person name="Faretra F."/>
            <person name="Romanazzi G."/>
        </authorList>
    </citation>
    <scope>NUCLEOTIDE SEQUENCE [LARGE SCALE GENOMIC DNA]</scope>
    <source>
        <strain evidence="3 4">Mfrg269</strain>
    </source>
</reference>
<feature type="compositionally biased region" description="Basic and acidic residues" evidence="2">
    <location>
        <begin position="15"/>
        <end position="33"/>
    </location>
</feature>
<feature type="compositionally biased region" description="Polar residues" evidence="2">
    <location>
        <begin position="35"/>
        <end position="45"/>
    </location>
</feature>
<protein>
    <submittedName>
        <fullName evidence="3">Uncharacterized protein</fullName>
    </submittedName>
</protein>
<feature type="region of interest" description="Disordered" evidence="2">
    <location>
        <begin position="188"/>
        <end position="245"/>
    </location>
</feature>
<feature type="coiled-coil region" evidence="1">
    <location>
        <begin position="321"/>
        <end position="355"/>
    </location>
</feature>
<evidence type="ECO:0000313" key="4">
    <source>
        <dbReference type="Proteomes" id="UP000249056"/>
    </source>
</evidence>
<dbReference type="OrthoDB" id="5342758at2759"/>
<proteinExistence type="predicted"/>
<evidence type="ECO:0000256" key="2">
    <source>
        <dbReference type="SAM" id="MobiDB-lite"/>
    </source>
</evidence>
<organism evidence="3 4">
    <name type="scientific">Monilinia fructigena</name>
    <dbReference type="NCBI Taxonomy" id="38457"/>
    <lineage>
        <taxon>Eukaryota</taxon>
        <taxon>Fungi</taxon>
        <taxon>Dikarya</taxon>
        <taxon>Ascomycota</taxon>
        <taxon>Pezizomycotina</taxon>
        <taxon>Leotiomycetes</taxon>
        <taxon>Helotiales</taxon>
        <taxon>Sclerotiniaceae</taxon>
        <taxon>Monilinia</taxon>
    </lineage>
</organism>
<gene>
    <name evidence="3" type="ORF">DID88_004049</name>
</gene>
<dbReference type="EMBL" id="QKRW01000021">
    <property type="protein sequence ID" value="RAL62960.1"/>
    <property type="molecule type" value="Genomic_DNA"/>
</dbReference>